<keyword evidence="2" id="KW-1185">Reference proteome</keyword>
<dbReference type="AlphaFoldDB" id="A0A852X0P4"/>
<reference evidence="1 2" key="1">
    <citation type="submission" date="2020-07" db="EMBL/GenBank/DDBJ databases">
        <title>Sequencing the genomes of 1000 actinobacteria strains.</title>
        <authorList>
            <person name="Klenk H.-P."/>
        </authorList>
    </citation>
    <scope>NUCLEOTIDE SEQUENCE [LARGE SCALE GENOMIC DNA]</scope>
    <source>
        <strain evidence="1 2">DSM 8598</strain>
    </source>
</reference>
<evidence type="ECO:0000313" key="2">
    <source>
        <dbReference type="Proteomes" id="UP000549066"/>
    </source>
</evidence>
<accession>A0A852X0P4</accession>
<evidence type="ECO:0000313" key="1">
    <source>
        <dbReference type="EMBL" id="NYG20954.1"/>
    </source>
</evidence>
<organism evidence="1 2">
    <name type="scientific">Agromyces hippuratus</name>
    <dbReference type="NCBI Taxonomy" id="286438"/>
    <lineage>
        <taxon>Bacteria</taxon>
        <taxon>Bacillati</taxon>
        <taxon>Actinomycetota</taxon>
        <taxon>Actinomycetes</taxon>
        <taxon>Micrococcales</taxon>
        <taxon>Microbacteriaceae</taxon>
        <taxon>Agromyces</taxon>
    </lineage>
</organism>
<dbReference type="EMBL" id="JACCFI010000001">
    <property type="protein sequence ID" value="NYG20954.1"/>
    <property type="molecule type" value="Genomic_DNA"/>
</dbReference>
<dbReference type="Proteomes" id="UP000549066">
    <property type="component" value="Unassembled WGS sequence"/>
</dbReference>
<proteinExistence type="predicted"/>
<name>A0A852X0P4_9MICO</name>
<sequence>MGAGPRIVNDEIAPVRRYRLRRDDRIVMEIAGEPGVLVSTSTPPPLPGAAVVTHPFATASFHSPSFEGRLAVLLREAADLDAFLDAAERNGFVVEEDE</sequence>
<gene>
    <name evidence="1" type="ORF">BJY17_001701</name>
</gene>
<dbReference type="RefSeq" id="WP_179550981.1">
    <property type="nucleotide sequence ID" value="NZ_JACCFI010000001.1"/>
</dbReference>
<comment type="caution">
    <text evidence="1">The sequence shown here is derived from an EMBL/GenBank/DDBJ whole genome shotgun (WGS) entry which is preliminary data.</text>
</comment>
<protein>
    <submittedName>
        <fullName evidence="1">Uncharacterized protein</fullName>
    </submittedName>
</protein>